<organism evidence="1">
    <name type="scientific">marine sediment metagenome</name>
    <dbReference type="NCBI Taxonomy" id="412755"/>
    <lineage>
        <taxon>unclassified sequences</taxon>
        <taxon>metagenomes</taxon>
        <taxon>ecological metagenomes</taxon>
    </lineage>
</organism>
<name>A0A0F9BKG8_9ZZZZ</name>
<dbReference type="AlphaFoldDB" id="A0A0F9BKG8"/>
<sequence length="155" mass="17885">MTKAKPTMKEQELKSEHLIGYLLHGLKMSINKHNEVDLRIGLLKTLHYNEVTATVEINSPDITMNIALTDCKPVLLPLSDYTKEIEQNGVKFKAAERLALHLDDWDLHRYILSGKTEGLPFWIVQKLFEWKFDVFNLIGKNLAISVHELSKNPYK</sequence>
<accession>A0A0F9BKG8</accession>
<gene>
    <name evidence="1" type="ORF">LCGC14_2436410</name>
</gene>
<dbReference type="EMBL" id="LAZR01037389">
    <property type="protein sequence ID" value="KKL22340.1"/>
    <property type="molecule type" value="Genomic_DNA"/>
</dbReference>
<proteinExistence type="predicted"/>
<comment type="caution">
    <text evidence="1">The sequence shown here is derived from an EMBL/GenBank/DDBJ whole genome shotgun (WGS) entry which is preliminary data.</text>
</comment>
<reference evidence="1" key="1">
    <citation type="journal article" date="2015" name="Nature">
        <title>Complex archaea that bridge the gap between prokaryotes and eukaryotes.</title>
        <authorList>
            <person name="Spang A."/>
            <person name="Saw J.H."/>
            <person name="Jorgensen S.L."/>
            <person name="Zaremba-Niedzwiedzka K."/>
            <person name="Martijn J."/>
            <person name="Lind A.E."/>
            <person name="van Eijk R."/>
            <person name="Schleper C."/>
            <person name="Guy L."/>
            <person name="Ettema T.J."/>
        </authorList>
    </citation>
    <scope>NUCLEOTIDE SEQUENCE</scope>
</reference>
<evidence type="ECO:0000313" key="1">
    <source>
        <dbReference type="EMBL" id="KKL22340.1"/>
    </source>
</evidence>
<protein>
    <submittedName>
        <fullName evidence="1">Uncharacterized protein</fullName>
    </submittedName>
</protein>